<gene>
    <name evidence="4" type="ORF">M404DRAFT_169106</name>
</gene>
<keyword evidence="1" id="KW-0547">Nucleotide-binding</keyword>
<name>A0A0C3NF28_PISTI</name>
<dbReference type="HOGENOM" id="CLU_043109_0_0_1"/>
<protein>
    <recommendedName>
        <fullName evidence="1">ATP-dependent DNA helicase</fullName>
        <ecNumber evidence="1">5.6.2.3</ecNumber>
    </recommendedName>
</protein>
<accession>A0A0C3NF28</accession>
<reference evidence="5" key="2">
    <citation type="submission" date="2015-01" db="EMBL/GenBank/DDBJ databases">
        <title>Evolutionary Origins and Diversification of the Mycorrhizal Mutualists.</title>
        <authorList>
            <consortium name="DOE Joint Genome Institute"/>
            <consortium name="Mycorrhizal Genomics Consortium"/>
            <person name="Kohler A."/>
            <person name="Kuo A."/>
            <person name="Nagy L.G."/>
            <person name="Floudas D."/>
            <person name="Copeland A."/>
            <person name="Barry K.W."/>
            <person name="Cichocki N."/>
            <person name="Veneault-Fourrey C."/>
            <person name="LaButti K."/>
            <person name="Lindquist E.A."/>
            <person name="Lipzen A."/>
            <person name="Lundell T."/>
            <person name="Morin E."/>
            <person name="Murat C."/>
            <person name="Riley R."/>
            <person name="Ohm R."/>
            <person name="Sun H."/>
            <person name="Tunlid A."/>
            <person name="Henrissat B."/>
            <person name="Grigoriev I.V."/>
            <person name="Hibbett D.S."/>
            <person name="Martin F."/>
        </authorList>
    </citation>
    <scope>NUCLEOTIDE SEQUENCE [LARGE SCALE GENOMIC DNA]</scope>
    <source>
        <strain evidence="5">Marx 270</strain>
    </source>
</reference>
<dbReference type="SUPFAM" id="SSF52540">
    <property type="entry name" value="P-loop containing nucleoside triphosphate hydrolases"/>
    <property type="match status" value="1"/>
</dbReference>
<dbReference type="AlphaFoldDB" id="A0A0C3NF28"/>
<feature type="compositionally biased region" description="Polar residues" evidence="2">
    <location>
        <begin position="30"/>
        <end position="39"/>
    </location>
</feature>
<dbReference type="Pfam" id="PF05970">
    <property type="entry name" value="PIF1"/>
    <property type="match status" value="1"/>
</dbReference>
<dbReference type="InParanoid" id="A0A0C3NF28"/>
<keyword evidence="5" id="KW-1185">Reference proteome</keyword>
<comment type="catalytic activity">
    <reaction evidence="1">
        <text>ATP + H2O = ADP + phosphate + H(+)</text>
        <dbReference type="Rhea" id="RHEA:13065"/>
        <dbReference type="ChEBI" id="CHEBI:15377"/>
        <dbReference type="ChEBI" id="CHEBI:15378"/>
        <dbReference type="ChEBI" id="CHEBI:30616"/>
        <dbReference type="ChEBI" id="CHEBI:43474"/>
        <dbReference type="ChEBI" id="CHEBI:456216"/>
        <dbReference type="EC" id="5.6.2.3"/>
    </reaction>
</comment>
<reference evidence="4 5" key="1">
    <citation type="submission" date="2014-04" db="EMBL/GenBank/DDBJ databases">
        <authorList>
            <consortium name="DOE Joint Genome Institute"/>
            <person name="Kuo A."/>
            <person name="Kohler A."/>
            <person name="Costa M.D."/>
            <person name="Nagy L.G."/>
            <person name="Floudas D."/>
            <person name="Copeland A."/>
            <person name="Barry K.W."/>
            <person name="Cichocki N."/>
            <person name="Veneault-Fourrey C."/>
            <person name="LaButti K."/>
            <person name="Lindquist E.A."/>
            <person name="Lipzen A."/>
            <person name="Lundell T."/>
            <person name="Morin E."/>
            <person name="Murat C."/>
            <person name="Sun H."/>
            <person name="Tunlid A."/>
            <person name="Henrissat B."/>
            <person name="Grigoriev I.V."/>
            <person name="Hibbett D.S."/>
            <person name="Martin F."/>
            <person name="Nordberg H.P."/>
            <person name="Cantor M.N."/>
            <person name="Hua S.X."/>
        </authorList>
    </citation>
    <scope>NUCLEOTIDE SEQUENCE [LARGE SCALE GENOMIC DNA]</scope>
    <source>
        <strain evidence="4 5">Marx 270</strain>
    </source>
</reference>
<dbReference type="InterPro" id="IPR051055">
    <property type="entry name" value="PIF1_helicase"/>
</dbReference>
<dbReference type="GO" id="GO:0005524">
    <property type="term" value="F:ATP binding"/>
    <property type="evidence" value="ECO:0007669"/>
    <property type="project" value="UniProtKB-KW"/>
</dbReference>
<keyword evidence="1" id="KW-0067">ATP-binding</keyword>
<dbReference type="EMBL" id="KN832113">
    <property type="protein sequence ID" value="KIN94128.1"/>
    <property type="molecule type" value="Genomic_DNA"/>
</dbReference>
<dbReference type="GO" id="GO:0006310">
    <property type="term" value="P:DNA recombination"/>
    <property type="evidence" value="ECO:0007669"/>
    <property type="project" value="UniProtKB-KW"/>
</dbReference>
<evidence type="ECO:0000313" key="5">
    <source>
        <dbReference type="Proteomes" id="UP000054217"/>
    </source>
</evidence>
<keyword evidence="1" id="KW-0227">DNA damage</keyword>
<comment type="cofactor">
    <cofactor evidence="1">
        <name>Mg(2+)</name>
        <dbReference type="ChEBI" id="CHEBI:18420"/>
    </cofactor>
</comment>
<proteinExistence type="inferred from homology"/>
<organism evidence="4 5">
    <name type="scientific">Pisolithus tinctorius Marx 270</name>
    <dbReference type="NCBI Taxonomy" id="870435"/>
    <lineage>
        <taxon>Eukaryota</taxon>
        <taxon>Fungi</taxon>
        <taxon>Dikarya</taxon>
        <taxon>Basidiomycota</taxon>
        <taxon>Agaricomycotina</taxon>
        <taxon>Agaricomycetes</taxon>
        <taxon>Agaricomycetidae</taxon>
        <taxon>Boletales</taxon>
        <taxon>Sclerodermatineae</taxon>
        <taxon>Pisolithaceae</taxon>
        <taxon>Pisolithus</taxon>
    </lineage>
</organism>
<keyword evidence="1" id="KW-0347">Helicase</keyword>
<comment type="similarity">
    <text evidence="1">Belongs to the helicase family.</text>
</comment>
<evidence type="ECO:0000313" key="4">
    <source>
        <dbReference type="EMBL" id="KIN94128.1"/>
    </source>
</evidence>
<keyword evidence="1" id="KW-0378">Hydrolase</keyword>
<dbReference type="GO" id="GO:0043139">
    <property type="term" value="F:5'-3' DNA helicase activity"/>
    <property type="evidence" value="ECO:0007669"/>
    <property type="project" value="UniProtKB-EC"/>
</dbReference>
<dbReference type="GO" id="GO:0000723">
    <property type="term" value="P:telomere maintenance"/>
    <property type="evidence" value="ECO:0007669"/>
    <property type="project" value="InterPro"/>
</dbReference>
<dbReference type="InterPro" id="IPR010285">
    <property type="entry name" value="DNA_helicase_pif1-like_DEAD"/>
</dbReference>
<dbReference type="EC" id="5.6.2.3" evidence="1"/>
<dbReference type="GO" id="GO:0016887">
    <property type="term" value="F:ATP hydrolysis activity"/>
    <property type="evidence" value="ECO:0007669"/>
    <property type="project" value="RHEA"/>
</dbReference>
<dbReference type="OrthoDB" id="2691927at2759"/>
<dbReference type="GO" id="GO:0006281">
    <property type="term" value="P:DNA repair"/>
    <property type="evidence" value="ECO:0007669"/>
    <property type="project" value="UniProtKB-KW"/>
</dbReference>
<evidence type="ECO:0000256" key="1">
    <source>
        <dbReference type="RuleBase" id="RU363044"/>
    </source>
</evidence>
<dbReference type="STRING" id="870435.A0A0C3NF28"/>
<dbReference type="Gene3D" id="3.40.50.300">
    <property type="entry name" value="P-loop containing nucleotide triphosphate hydrolases"/>
    <property type="match status" value="1"/>
</dbReference>
<dbReference type="PANTHER" id="PTHR47642">
    <property type="entry name" value="ATP-DEPENDENT DNA HELICASE"/>
    <property type="match status" value="1"/>
</dbReference>
<sequence>MQDYLQQGAELEDFSLLAFLCDTWEEQYTPSDKVQNQPTSRRRGRPPHVRSLYQGDHPKAQSHRCVCQANGHNTLPQIVGPWLPRHDDSSTHDFYCACMLALLKPWQSAVDLKSKNEEWCDAFECMEASSEPWVMRVLAGLQYYYDSKTACESSSQEGEVAQHQGGVRNSEFAHVGDDSHDKETDADGWTATLSDADLEIFKHEQLSAREQAHAKHAIAIALQCGIFSASGKTPASKNYSYRVAMENDALQLEHWLNAMRAMVDSGPSSQIPISQLTEEDPDIGSIVDNDGVVLGDAGGAYMFAQVAAVENTLKPSNVEDLLEDQQQAYDIIDWHLQQLMAGRCPDQLRMIIPGEGGVGKSKTIQMITENFVWRGIERILVKSAYTGIAASVIDGKTLHNIGMIPLRGGKQSAQTMKRLERYWHDKCYLIIDEMSMVSRPFLAKLSQILCRAHSEEELLGRRIYEQFNVVVRLKTQVRVTDAEWVDLLQHVRNG</sequence>
<dbReference type="Proteomes" id="UP000054217">
    <property type="component" value="Unassembled WGS sequence"/>
</dbReference>
<keyword evidence="1" id="KW-0233">DNA recombination</keyword>
<keyword evidence="1" id="KW-0234">DNA repair</keyword>
<evidence type="ECO:0000259" key="3">
    <source>
        <dbReference type="Pfam" id="PF05970"/>
    </source>
</evidence>
<feature type="domain" description="DNA helicase Pif1-like DEAD-box helicase" evidence="3">
    <location>
        <begin position="350"/>
        <end position="456"/>
    </location>
</feature>
<feature type="region of interest" description="Disordered" evidence="2">
    <location>
        <begin position="30"/>
        <end position="49"/>
    </location>
</feature>
<feature type="non-terminal residue" evidence="4">
    <location>
        <position position="494"/>
    </location>
</feature>
<dbReference type="InterPro" id="IPR027417">
    <property type="entry name" value="P-loop_NTPase"/>
</dbReference>
<evidence type="ECO:0000256" key="2">
    <source>
        <dbReference type="SAM" id="MobiDB-lite"/>
    </source>
</evidence>